<dbReference type="PRINTS" id="PR00301">
    <property type="entry name" value="HEATSHOCK70"/>
</dbReference>
<dbReference type="Pfam" id="PF00012">
    <property type="entry name" value="HSP70"/>
    <property type="match status" value="1"/>
</dbReference>
<dbReference type="EMBL" id="CAXLJL010000134">
    <property type="protein sequence ID" value="CAL5132763.1"/>
    <property type="molecule type" value="Genomic_DNA"/>
</dbReference>
<dbReference type="FunFam" id="3.90.640.10:FF:000134">
    <property type="entry name" value="Heat shock cognate 71 kDa protein"/>
    <property type="match status" value="1"/>
</dbReference>
<evidence type="ECO:0000256" key="3">
    <source>
        <dbReference type="ARBA" id="ARBA00022840"/>
    </source>
</evidence>
<gene>
    <name evidence="4" type="ORF">CDAUBV1_LOCUS5604</name>
</gene>
<organism evidence="4 5">
    <name type="scientific">Calicophoron daubneyi</name>
    <name type="common">Rumen fluke</name>
    <name type="synonym">Paramphistomum daubneyi</name>
    <dbReference type="NCBI Taxonomy" id="300641"/>
    <lineage>
        <taxon>Eukaryota</taxon>
        <taxon>Metazoa</taxon>
        <taxon>Spiralia</taxon>
        <taxon>Lophotrochozoa</taxon>
        <taxon>Platyhelminthes</taxon>
        <taxon>Trematoda</taxon>
        <taxon>Digenea</taxon>
        <taxon>Plagiorchiida</taxon>
        <taxon>Pronocephalata</taxon>
        <taxon>Paramphistomoidea</taxon>
        <taxon>Paramphistomidae</taxon>
        <taxon>Calicophoron</taxon>
    </lineage>
</organism>
<evidence type="ECO:0000256" key="1">
    <source>
        <dbReference type="ARBA" id="ARBA00007381"/>
    </source>
</evidence>
<dbReference type="AlphaFoldDB" id="A0AAV2TBT1"/>
<dbReference type="SUPFAM" id="SSF53067">
    <property type="entry name" value="Actin-like ATPase domain"/>
    <property type="match status" value="1"/>
</dbReference>
<keyword evidence="2" id="KW-0547">Nucleotide-binding</keyword>
<evidence type="ECO:0000313" key="4">
    <source>
        <dbReference type="EMBL" id="CAL5132763.1"/>
    </source>
</evidence>
<evidence type="ECO:0000313" key="5">
    <source>
        <dbReference type="Proteomes" id="UP001497525"/>
    </source>
</evidence>
<name>A0AAV2TBT1_CALDB</name>
<dbReference type="InterPro" id="IPR013126">
    <property type="entry name" value="Hsp_70_fam"/>
</dbReference>
<comment type="caution">
    <text evidence="4">The sequence shown here is derived from an EMBL/GenBank/DDBJ whole genome shotgun (WGS) entry which is preliminary data.</text>
</comment>
<proteinExistence type="inferred from homology"/>
<dbReference type="Proteomes" id="UP001497525">
    <property type="component" value="Unassembled WGS sequence"/>
</dbReference>
<keyword evidence="3" id="KW-0067">ATP-binding</keyword>
<dbReference type="Gene3D" id="3.90.640.10">
    <property type="entry name" value="Actin, Chain A, domain 4"/>
    <property type="match status" value="1"/>
</dbReference>
<accession>A0AAV2TBT1</accession>
<dbReference type="PANTHER" id="PTHR19375">
    <property type="entry name" value="HEAT SHOCK PROTEIN 70KDA"/>
    <property type="match status" value="1"/>
</dbReference>
<dbReference type="InterPro" id="IPR043129">
    <property type="entry name" value="ATPase_NBD"/>
</dbReference>
<dbReference type="GO" id="GO:0140662">
    <property type="term" value="F:ATP-dependent protein folding chaperone"/>
    <property type="evidence" value="ECO:0007669"/>
    <property type="project" value="InterPro"/>
</dbReference>
<reference evidence="4" key="1">
    <citation type="submission" date="2024-06" db="EMBL/GenBank/DDBJ databases">
        <authorList>
            <person name="Liu X."/>
            <person name="Lenzi L."/>
            <person name="Haldenby T S."/>
            <person name="Uol C."/>
        </authorList>
    </citation>
    <scope>NUCLEOTIDE SEQUENCE</scope>
</reference>
<sequence length="445" mass="50380">MLKTLVQTGLAKRKALIECVIMAYWQINSVSLHVAHPYTEVGAGKDYCSTALRVSHSCVDTFCGTGNCTAHSDHSYVAQYGSVELGGSRFGDIVYVLANGSFDNSFRGKLSKHFQGAYEWILNLKFWYGDDVLSDNGRRDPEKQKGELMMQVIRAFMVHGIPNLYIRNAILLGRYTGATYQLKISSTRQISLNPDSIRKCIGGQFGETGVLLKVEGMFVINKVEPANNLEPRDHPHRLNNYLNPAIKGAVVIARLNVLRIVSEPTTAVIAYEFNKKASRGRILLTFDLSAGTLDVPILIVDNWMFEMKLFADGTHVGDVDFGNHMLKYFAQEFKRRHKDITFYLQVLRRLRTARERVKRTLSLSAQANLEVDSLYERMDFYTSVTRDRFKKSNVNLFRNIFDPMRIALRGTNGDKNQVHEIVLVGGSTIIPKTHKLLHDFSSEKN</sequence>
<dbReference type="GO" id="GO:0005524">
    <property type="term" value="F:ATP binding"/>
    <property type="evidence" value="ECO:0007669"/>
    <property type="project" value="UniProtKB-KW"/>
</dbReference>
<evidence type="ECO:0000256" key="2">
    <source>
        <dbReference type="ARBA" id="ARBA00022741"/>
    </source>
</evidence>
<comment type="similarity">
    <text evidence="1">Belongs to the heat shock protein 70 family.</text>
</comment>
<protein>
    <submittedName>
        <fullName evidence="4">Uncharacterized protein</fullName>
    </submittedName>
</protein>
<dbReference type="Gene3D" id="3.30.420.40">
    <property type="match status" value="2"/>
</dbReference>